<dbReference type="RefSeq" id="WP_230775239.1">
    <property type="nucleotide sequence ID" value="NZ_CP141221.1"/>
</dbReference>
<dbReference type="EMBL" id="JASZZN010000026">
    <property type="protein sequence ID" value="MDM4018785.1"/>
    <property type="molecule type" value="Genomic_DNA"/>
</dbReference>
<dbReference type="PANTHER" id="PTHR37826:SF3">
    <property type="entry name" value="J DOMAIN-CONTAINING PROTEIN"/>
    <property type="match status" value="1"/>
</dbReference>
<keyword evidence="1" id="KW-0812">Transmembrane</keyword>
<evidence type="ECO:0000313" key="3">
    <source>
        <dbReference type="Proteomes" id="UP001239462"/>
    </source>
</evidence>
<dbReference type="Proteomes" id="UP001239462">
    <property type="component" value="Unassembled WGS sequence"/>
</dbReference>
<keyword evidence="1" id="KW-1133">Transmembrane helix</keyword>
<feature type="transmembrane region" description="Helical" evidence="1">
    <location>
        <begin position="291"/>
        <end position="312"/>
    </location>
</feature>
<protein>
    <recommendedName>
        <fullName evidence="4">Zinc ribbon domain-containing protein</fullName>
    </recommendedName>
</protein>
<keyword evidence="1" id="KW-0472">Membrane</keyword>
<keyword evidence="3" id="KW-1185">Reference proteome</keyword>
<evidence type="ECO:0008006" key="4">
    <source>
        <dbReference type="Google" id="ProtNLM"/>
    </source>
</evidence>
<accession>A0ABT7PQP9</accession>
<reference evidence="2 3" key="1">
    <citation type="submission" date="2023-06" db="EMBL/GenBank/DDBJ databases">
        <title>Roseiconus lacunae JC819 isolated from Gulf of Mannar region, Tamil Nadu.</title>
        <authorList>
            <person name="Pk S."/>
            <person name="Ch S."/>
            <person name="Ch V.R."/>
        </authorList>
    </citation>
    <scope>NUCLEOTIDE SEQUENCE [LARGE SCALE GENOMIC DNA]</scope>
    <source>
        <strain evidence="2 3">JC819</strain>
    </source>
</reference>
<comment type="caution">
    <text evidence="2">The sequence shown here is derived from an EMBL/GenBank/DDBJ whole genome shotgun (WGS) entry which is preliminary data.</text>
</comment>
<sequence>MTSASLTTDENKVEISCQSCGSQLILDAHQLSTVCPYCGSPSVISRPPRQDIPTPAFVIGFQIDKQRAADLARQWLRRGKLFAPKDFKSAIPNLIQGIYLPVYLYGSTAQTLYTASIGENYTETETYTTRDANGKTVTRTRTVVKTEYRHLDGKHACYVMDVIVSASKGVSNSQFQAIEPYDLRAIRRYEPAMIAGWAAEEPSRSQANCFDLAREETRASIQRQLNQFMPGDSFRGLDFRINFTREFIDLALLPVWCFAVRYSEDKPPVQILVNGQTGQVAGNAPVSLGKVSMVVLAVVVGIALLIGLMILAQG</sequence>
<evidence type="ECO:0000313" key="2">
    <source>
        <dbReference type="EMBL" id="MDM4018785.1"/>
    </source>
</evidence>
<gene>
    <name evidence="2" type="ORF">QTN89_25250</name>
</gene>
<dbReference type="PANTHER" id="PTHR37826">
    <property type="entry name" value="FLOTILLIN BAND_7_5 DOMAIN PROTEIN"/>
    <property type="match status" value="1"/>
</dbReference>
<name>A0ABT7PQP9_9BACT</name>
<organism evidence="2 3">
    <name type="scientific">Roseiconus lacunae</name>
    <dbReference type="NCBI Taxonomy" id="2605694"/>
    <lineage>
        <taxon>Bacteria</taxon>
        <taxon>Pseudomonadati</taxon>
        <taxon>Planctomycetota</taxon>
        <taxon>Planctomycetia</taxon>
        <taxon>Pirellulales</taxon>
        <taxon>Pirellulaceae</taxon>
        <taxon>Roseiconus</taxon>
    </lineage>
</organism>
<dbReference type="Gene3D" id="2.20.28.30">
    <property type="entry name" value="RNA polymerase ii, chain L"/>
    <property type="match status" value="1"/>
</dbReference>
<evidence type="ECO:0000256" key="1">
    <source>
        <dbReference type="SAM" id="Phobius"/>
    </source>
</evidence>
<proteinExistence type="predicted"/>